<dbReference type="PANTHER" id="PTHR42776:SF27">
    <property type="entry name" value="DIPEPTIDYL PEPTIDASE FAMILY MEMBER 6"/>
    <property type="match status" value="1"/>
</dbReference>
<dbReference type="Proteomes" id="UP001338125">
    <property type="component" value="Unassembled WGS sequence"/>
</dbReference>
<dbReference type="SUPFAM" id="SSF53474">
    <property type="entry name" value="alpha/beta-Hydrolases"/>
    <property type="match status" value="1"/>
</dbReference>
<comment type="similarity">
    <text evidence="1">Belongs to the peptidase S9C family.</text>
</comment>
<evidence type="ECO:0000256" key="2">
    <source>
        <dbReference type="ARBA" id="ARBA00022801"/>
    </source>
</evidence>
<evidence type="ECO:0000259" key="5">
    <source>
        <dbReference type="Pfam" id="PF00326"/>
    </source>
</evidence>
<comment type="caution">
    <text evidence="6">The sequence shown here is derived from an EMBL/GenBank/DDBJ whole genome shotgun (WGS) entry which is preliminary data.</text>
</comment>
<dbReference type="Gene3D" id="3.40.50.1820">
    <property type="entry name" value="alpha/beta hydrolase"/>
    <property type="match status" value="1"/>
</dbReference>
<dbReference type="Pfam" id="PF00326">
    <property type="entry name" value="Peptidase_S9"/>
    <property type="match status" value="1"/>
</dbReference>
<evidence type="ECO:0000256" key="3">
    <source>
        <dbReference type="ARBA" id="ARBA00022825"/>
    </source>
</evidence>
<dbReference type="SUPFAM" id="SSF82171">
    <property type="entry name" value="DPP6 N-terminal domain-like"/>
    <property type="match status" value="1"/>
</dbReference>
<keyword evidence="2" id="KW-0378">Hydrolase</keyword>
<name>A0ABR0SQ23_9HYPO</name>
<evidence type="ECO:0000256" key="1">
    <source>
        <dbReference type="ARBA" id="ARBA00010040"/>
    </source>
</evidence>
<evidence type="ECO:0000313" key="7">
    <source>
        <dbReference type="Proteomes" id="UP001338125"/>
    </source>
</evidence>
<dbReference type="InterPro" id="IPR001375">
    <property type="entry name" value="Peptidase_S9_cat"/>
</dbReference>
<accession>A0ABR0SQ23</accession>
<reference evidence="6 7" key="1">
    <citation type="submission" date="2024-01" db="EMBL/GenBank/DDBJ databases">
        <title>Complete genome of Cladobotryum mycophilum ATHUM6906.</title>
        <authorList>
            <person name="Christinaki A.C."/>
            <person name="Myridakis A.I."/>
            <person name="Kouvelis V.N."/>
        </authorList>
    </citation>
    <scope>NUCLEOTIDE SEQUENCE [LARGE SCALE GENOMIC DNA]</scope>
    <source>
        <strain evidence="6 7">ATHUM6906</strain>
    </source>
</reference>
<dbReference type="EMBL" id="JAVFKD010000010">
    <property type="protein sequence ID" value="KAK5994284.1"/>
    <property type="molecule type" value="Genomic_DNA"/>
</dbReference>
<keyword evidence="3" id="KW-0645">Protease</keyword>
<evidence type="ECO:0000313" key="6">
    <source>
        <dbReference type="EMBL" id="KAK5994284.1"/>
    </source>
</evidence>
<dbReference type="PANTHER" id="PTHR42776">
    <property type="entry name" value="SERINE PEPTIDASE S9 FAMILY MEMBER"/>
    <property type="match status" value="1"/>
</dbReference>
<dbReference type="Gene3D" id="2.120.10.30">
    <property type="entry name" value="TolB, C-terminal domain"/>
    <property type="match status" value="2"/>
</dbReference>
<organism evidence="6 7">
    <name type="scientific">Cladobotryum mycophilum</name>
    <dbReference type="NCBI Taxonomy" id="491253"/>
    <lineage>
        <taxon>Eukaryota</taxon>
        <taxon>Fungi</taxon>
        <taxon>Dikarya</taxon>
        <taxon>Ascomycota</taxon>
        <taxon>Pezizomycotina</taxon>
        <taxon>Sordariomycetes</taxon>
        <taxon>Hypocreomycetidae</taxon>
        <taxon>Hypocreales</taxon>
        <taxon>Hypocreaceae</taxon>
        <taxon>Cladobotryum</taxon>
    </lineage>
</organism>
<keyword evidence="7" id="KW-1185">Reference proteome</keyword>
<dbReference type="InterPro" id="IPR011042">
    <property type="entry name" value="6-blade_b-propeller_TolB-like"/>
</dbReference>
<protein>
    <recommendedName>
        <fullName evidence="4">Dipeptidyl-peptidase V</fullName>
    </recommendedName>
</protein>
<feature type="domain" description="Peptidase S9 prolyl oligopeptidase catalytic" evidence="5">
    <location>
        <begin position="447"/>
        <end position="673"/>
    </location>
</feature>
<keyword evidence="3" id="KW-0720">Serine protease</keyword>
<dbReference type="InterPro" id="IPR011659">
    <property type="entry name" value="WD40"/>
</dbReference>
<dbReference type="Pfam" id="PF07676">
    <property type="entry name" value="PD40"/>
    <property type="match status" value="2"/>
</dbReference>
<dbReference type="InterPro" id="IPR029058">
    <property type="entry name" value="AB_hydrolase_fold"/>
</dbReference>
<proteinExistence type="inferred from homology"/>
<evidence type="ECO:0000256" key="4">
    <source>
        <dbReference type="ARBA" id="ARBA00032829"/>
    </source>
</evidence>
<sequence>MEEMTQTFDKALAESLCDLEIPATISFSPNGQKLLYATNLTDDHCKGKNPVSTLWLASTARAGSSRQLTSGLFEDQYPRWHPDGHQIAFISDRAKPGESSAIWTLTLGEDGGGEPYPITPSDNVQRIERFAFSPNGEEVVFISPDEKPAELKEKEEKNETDAEVWGERWEYARLRIVHVNSKQSRTLVGGERHVTNASWSPDGKKIAFQSDKTPQMEEPLLTGTTISVVDVEDGKVTDLCTIHNDLANLTWAPDGKIYFITGTPIDKTFAGSAVYNIDPNAESPTYAKVAYGVDDDAGQLRLSSGELVVSCQHRLDTWISRLGKEVLFKKDTDIETWDVFFDADGGSPVVAAGISDINNPFEVFIIKGDELIQLSNHGHIFKDREFGSCTVLSCQSSDGEVELDGLYLTPTAAIGQQGEPKTPLPTFVMIHGGPTDRNCNTFNSHYYMWAPYILSKGYGVLLPQYRGSNGRGERFASYSVGGIGIYDYADVVTITDNAITRGFANRTNLLVGGYSQGGFLAYLSAVRNGLHGLGWRFNAAIAGAGVCDIDSLPLTSDSASTYDRELNGGRIVWNMDRDDIGNRKASALWEVAGAVREARERGCSVIPPMLILHGEADVRCPFSQAEGFSRALRAYDLPCEFVRYPRQEHSIKEQKFWIDMLERIGRWCDVYIGPASSEAK</sequence>
<gene>
    <name evidence="6" type="ORF">PT974_04756</name>
</gene>